<proteinExistence type="predicted"/>
<dbReference type="RefSeq" id="WP_058582236.1">
    <property type="nucleotide sequence ID" value="NZ_LOPU01000029.1"/>
</dbReference>
<feature type="transmembrane region" description="Helical" evidence="1">
    <location>
        <begin position="36"/>
        <end position="58"/>
    </location>
</feature>
<feature type="transmembrane region" description="Helical" evidence="1">
    <location>
        <begin position="6"/>
        <end position="24"/>
    </location>
</feature>
<keyword evidence="3" id="KW-1185">Reference proteome</keyword>
<dbReference type="AlphaFoldDB" id="A0A0W1R6M7"/>
<reference evidence="2 3" key="1">
    <citation type="submission" date="2015-12" db="EMBL/GenBank/DDBJ databases">
        <title>Haloprofundus marisrubri gen. nov., sp. nov., an extremely halophilic archaeon isolated from the Discovery deep brine-seawater interface in the Red Sea.</title>
        <authorList>
            <person name="Zhang G."/>
            <person name="Stingl U."/>
            <person name="Rashid M."/>
        </authorList>
    </citation>
    <scope>NUCLEOTIDE SEQUENCE [LARGE SCALE GENOMIC DNA]</scope>
    <source>
        <strain evidence="2 3">SB9</strain>
    </source>
</reference>
<evidence type="ECO:0000313" key="2">
    <source>
        <dbReference type="EMBL" id="KTG09083.1"/>
    </source>
</evidence>
<evidence type="ECO:0000256" key="1">
    <source>
        <dbReference type="SAM" id="Phobius"/>
    </source>
</evidence>
<evidence type="ECO:0000313" key="3">
    <source>
        <dbReference type="Proteomes" id="UP000054387"/>
    </source>
</evidence>
<dbReference type="EMBL" id="LOPU01000029">
    <property type="protein sequence ID" value="KTG09083.1"/>
    <property type="molecule type" value="Genomic_DNA"/>
</dbReference>
<keyword evidence="1" id="KW-1133">Transmembrane helix</keyword>
<dbReference type="Proteomes" id="UP000054387">
    <property type="component" value="Unassembled WGS sequence"/>
</dbReference>
<comment type="caution">
    <text evidence="2">The sequence shown here is derived from an EMBL/GenBank/DDBJ whole genome shotgun (WGS) entry which is preliminary data.</text>
</comment>
<keyword evidence="1" id="KW-0472">Membrane</keyword>
<protein>
    <submittedName>
        <fullName evidence="2">Uncharacterized protein</fullName>
    </submittedName>
</protein>
<name>A0A0W1R6M7_9EURY</name>
<keyword evidence="1" id="KW-0812">Transmembrane</keyword>
<accession>A0A0W1R6M7</accession>
<sequence>MQLLTGLFVGLGLVTVGLSFLRLLRTNRTDAAYLRVIEGCFAAVLVVSGFGLMFVALLG</sequence>
<dbReference type="STRING" id="1514971.AUR64_14895"/>
<organism evidence="2 3">
    <name type="scientific">Haloprofundus marisrubri</name>
    <dbReference type="NCBI Taxonomy" id="1514971"/>
    <lineage>
        <taxon>Archaea</taxon>
        <taxon>Methanobacteriati</taxon>
        <taxon>Methanobacteriota</taxon>
        <taxon>Stenosarchaea group</taxon>
        <taxon>Halobacteria</taxon>
        <taxon>Halobacteriales</taxon>
        <taxon>Haloferacaceae</taxon>
        <taxon>Haloprofundus</taxon>
    </lineage>
</organism>
<gene>
    <name evidence="2" type="ORF">AUR64_14895</name>
</gene>